<evidence type="ECO:0000313" key="5">
    <source>
        <dbReference type="EMBL" id="GAB1289165.1"/>
    </source>
</evidence>
<keyword evidence="1" id="KW-0479">Metal-binding</keyword>
<organism evidence="5 6">
    <name type="scientific">Apodemus speciosus</name>
    <name type="common">Large Japanese field mouse</name>
    <dbReference type="NCBI Taxonomy" id="105296"/>
    <lineage>
        <taxon>Eukaryota</taxon>
        <taxon>Metazoa</taxon>
        <taxon>Chordata</taxon>
        <taxon>Craniata</taxon>
        <taxon>Vertebrata</taxon>
        <taxon>Euteleostomi</taxon>
        <taxon>Mammalia</taxon>
        <taxon>Eutheria</taxon>
        <taxon>Euarchontoglires</taxon>
        <taxon>Glires</taxon>
        <taxon>Rodentia</taxon>
        <taxon>Myomorpha</taxon>
        <taxon>Muroidea</taxon>
        <taxon>Muridae</taxon>
        <taxon>Murinae</taxon>
        <taxon>Apodemus</taxon>
    </lineage>
</organism>
<dbReference type="SUPFAM" id="SSF47473">
    <property type="entry name" value="EF-hand"/>
    <property type="match status" value="1"/>
</dbReference>
<feature type="compositionally biased region" description="Low complexity" evidence="3">
    <location>
        <begin position="85"/>
        <end position="96"/>
    </location>
</feature>
<feature type="compositionally biased region" description="Basic and acidic residues" evidence="3">
    <location>
        <begin position="265"/>
        <end position="275"/>
    </location>
</feature>
<feature type="domain" description="EF-hand" evidence="4">
    <location>
        <begin position="477"/>
        <end position="512"/>
    </location>
</feature>
<feature type="compositionally biased region" description="Low complexity" evidence="3">
    <location>
        <begin position="18"/>
        <end position="27"/>
    </location>
</feature>
<proteinExistence type="predicted"/>
<evidence type="ECO:0000256" key="3">
    <source>
        <dbReference type="SAM" id="MobiDB-lite"/>
    </source>
</evidence>
<keyword evidence="6" id="KW-1185">Reference proteome</keyword>
<accession>A0ABQ0EQ53</accession>
<reference evidence="5 6" key="1">
    <citation type="submission" date="2024-08" db="EMBL/GenBank/DDBJ databases">
        <title>The draft genome of Apodemus speciosus.</title>
        <authorList>
            <person name="Nabeshima K."/>
            <person name="Suzuki S."/>
            <person name="Onuma M."/>
        </authorList>
    </citation>
    <scope>NUCLEOTIDE SEQUENCE [LARGE SCALE GENOMIC DNA]</scope>
    <source>
        <strain evidence="5">IB14-021</strain>
    </source>
</reference>
<feature type="region of interest" description="Disordered" evidence="3">
    <location>
        <begin position="1"/>
        <end position="298"/>
    </location>
</feature>
<dbReference type="Proteomes" id="UP001623349">
    <property type="component" value="Unassembled WGS sequence"/>
</dbReference>
<feature type="region of interest" description="Disordered" evidence="3">
    <location>
        <begin position="312"/>
        <end position="366"/>
    </location>
</feature>
<evidence type="ECO:0000313" key="6">
    <source>
        <dbReference type="Proteomes" id="UP001623349"/>
    </source>
</evidence>
<sequence>MENRNTHTHPENKAEAPTVQSSSGLSSTKKKTDSEPTVSAGQIGLADAIERDSRKQHVAPRGPERELRHTGSSQDGSGELQIRSRGPQQDQGTTQDGPRELQTGQEQAQPSGDFVTSEGRPQPAVQTKDQQKRWQSAEVKEILPTESCQVTKVTKTLPRPTPGSTDHDLGKPCTSDSRSQPSKNPSPSEAGRPQVRLQEPTPAPSSGTHRDNPQEAAPPKPKVTAEEKKAPPVLPSVPGPRTHKDRGEAVDNKAAAPRPPPPPPPEERDVEKKELIPGQKQRPHALAAAGTQGPANSRRGFMKCLLEVEEQEEATHRRTLKSRALTARRSPKTVTSVSTSSPVSSSVSTLPLSLHEPSTPTPATVPSWVRPPAPGQAPIPMGSPGSVLPTSAQDQNWRWPEFLPQGNERNLNYAKIRQEPEEHGFFRMYQSWEERTEEHLTLKQEEAFRSYFDIFNGPGEVDARSLKNVLLLIGFTFTPAQVEEALMSADVNGDGHVDFKDFLAVMTDTKRFFCSVGEQGSALGGQIWKWDVEADGGTLEGHLRVTAAAPSRTPEQNVLMDMSPPNPYTLFFEILSLLVEMLALPEAALEEITNYYQKKLKEGSSKAREMESAMGGLRPRKKIPYNPQQVENLEVPERRVLRILSRLKQQNYAANLQSPYAQVPCIPLCPRLDKKAVRRKQASHNHPVLDQCVPTSLGPDLHGLFFQPGQQGSREHSSDSRKWLSSVPARTH</sequence>
<dbReference type="InterPro" id="IPR043520">
    <property type="entry name" value="SPT21"/>
</dbReference>
<dbReference type="PANTHER" id="PTHR47500:SF1">
    <property type="entry name" value="SPERMATOGENESIS-ASSOCIATED PROTEIN 21"/>
    <property type="match status" value="1"/>
</dbReference>
<dbReference type="InterPro" id="IPR011992">
    <property type="entry name" value="EF-hand-dom_pair"/>
</dbReference>
<dbReference type="InterPro" id="IPR002048">
    <property type="entry name" value="EF_hand_dom"/>
</dbReference>
<gene>
    <name evidence="5" type="ORF">APTSU1_000439500</name>
</gene>
<dbReference type="PANTHER" id="PTHR47500">
    <property type="entry name" value="EF-HAND CALCIUM-BINDING DOMAIN-CONTAINING PROTEIN"/>
    <property type="match status" value="1"/>
</dbReference>
<dbReference type="CDD" id="cd00051">
    <property type="entry name" value="EFh"/>
    <property type="match status" value="1"/>
</dbReference>
<feature type="compositionally biased region" description="Basic and acidic residues" evidence="3">
    <location>
        <begin position="1"/>
        <end position="14"/>
    </location>
</feature>
<dbReference type="Gene3D" id="1.10.238.10">
    <property type="entry name" value="EF-hand"/>
    <property type="match status" value="1"/>
</dbReference>
<name>A0ABQ0EQ53_APOSI</name>
<dbReference type="PROSITE" id="PS50222">
    <property type="entry name" value="EF_HAND_2"/>
    <property type="match status" value="1"/>
</dbReference>
<protein>
    <submittedName>
        <fullName evidence="5">Spermatogenesis-associated protein 21</fullName>
    </submittedName>
</protein>
<dbReference type="InterPro" id="IPR018247">
    <property type="entry name" value="EF_Hand_1_Ca_BS"/>
</dbReference>
<keyword evidence="2" id="KW-0106">Calcium</keyword>
<evidence type="ECO:0000256" key="2">
    <source>
        <dbReference type="ARBA" id="ARBA00022837"/>
    </source>
</evidence>
<feature type="region of interest" description="Disordered" evidence="3">
    <location>
        <begin position="703"/>
        <end position="732"/>
    </location>
</feature>
<feature type="compositionally biased region" description="Low complexity" evidence="3">
    <location>
        <begin position="332"/>
        <end position="354"/>
    </location>
</feature>
<feature type="compositionally biased region" description="Basic and acidic residues" evidence="3">
    <location>
        <begin position="713"/>
        <end position="722"/>
    </location>
</feature>
<dbReference type="PROSITE" id="PS00018">
    <property type="entry name" value="EF_HAND_1"/>
    <property type="match status" value="1"/>
</dbReference>
<feature type="compositionally biased region" description="Polar residues" evidence="3">
    <location>
        <begin position="174"/>
        <end position="187"/>
    </location>
</feature>
<comment type="caution">
    <text evidence="5">The sequence shown here is derived from an EMBL/GenBank/DDBJ whole genome shotgun (WGS) entry which is preliminary data.</text>
</comment>
<evidence type="ECO:0000256" key="1">
    <source>
        <dbReference type="ARBA" id="ARBA00022723"/>
    </source>
</evidence>
<dbReference type="SMART" id="SM00054">
    <property type="entry name" value="EFh"/>
    <property type="match status" value="1"/>
</dbReference>
<evidence type="ECO:0000259" key="4">
    <source>
        <dbReference type="PROSITE" id="PS50222"/>
    </source>
</evidence>
<dbReference type="EMBL" id="BAAFST010000004">
    <property type="protein sequence ID" value="GAB1289165.1"/>
    <property type="molecule type" value="Genomic_DNA"/>
</dbReference>